<dbReference type="GO" id="GO:0005789">
    <property type="term" value="C:endoplasmic reticulum membrane"/>
    <property type="evidence" value="ECO:0007669"/>
    <property type="project" value="UniProtKB-SubCell"/>
</dbReference>
<dbReference type="GO" id="GO:0006886">
    <property type="term" value="P:intracellular protein transport"/>
    <property type="evidence" value="ECO:0007669"/>
    <property type="project" value="TreeGrafter"/>
</dbReference>
<evidence type="ECO:0000256" key="3">
    <source>
        <dbReference type="ARBA" id="ARBA00020256"/>
    </source>
</evidence>
<accession>D8LXP7</accession>
<proteinExistence type="inferred from homology"/>
<dbReference type="PANTHER" id="PTHR45909">
    <property type="entry name" value="ADP-RIBOSYLATION FACTOR-RELATED PROTEIN 1"/>
    <property type="match status" value="1"/>
</dbReference>
<gene>
    <name evidence="12" type="ORF">GSBLH_T00000701001</name>
    <name evidence="13" type="ORF">GSBLH_T00003608001</name>
</gene>
<keyword evidence="4 11" id="KW-0812">Transmembrane</keyword>
<evidence type="ECO:0000256" key="1">
    <source>
        <dbReference type="ARBA" id="ARBA00004389"/>
    </source>
</evidence>
<dbReference type="RefSeq" id="XP_012897839.1">
    <property type="nucleotide sequence ID" value="XM_013042385.1"/>
</dbReference>
<evidence type="ECO:0000256" key="9">
    <source>
        <dbReference type="ARBA" id="ARBA00023136"/>
    </source>
</evidence>
<feature type="transmembrane region" description="Helical" evidence="11">
    <location>
        <begin position="38"/>
        <end position="63"/>
    </location>
</feature>
<reference evidence="12" key="1">
    <citation type="submission" date="2010-02" db="EMBL/GenBank/DDBJ databases">
        <title>Sequencing and annotation of the Blastocystis hominis genome.</title>
        <authorList>
            <person name="Wincker P."/>
        </authorList>
    </citation>
    <scope>NUCLEOTIDE SEQUENCE</scope>
    <source>
        <strain evidence="12">Singapore isolate B</strain>
    </source>
</reference>
<dbReference type="Pfam" id="PF09439">
    <property type="entry name" value="SRPRB"/>
    <property type="match status" value="1"/>
</dbReference>
<dbReference type="AlphaFoldDB" id="D8LXP7"/>
<dbReference type="InterPro" id="IPR027417">
    <property type="entry name" value="P-loop_NTPase"/>
</dbReference>
<keyword evidence="5" id="KW-0547">Nucleotide-binding</keyword>
<evidence type="ECO:0000313" key="14">
    <source>
        <dbReference type="Proteomes" id="UP000008312"/>
    </source>
</evidence>
<dbReference type="InterPro" id="IPR019009">
    <property type="entry name" value="SRP_receptor_beta_su"/>
</dbReference>
<evidence type="ECO:0000256" key="10">
    <source>
        <dbReference type="ARBA" id="ARBA00023170"/>
    </source>
</evidence>
<comment type="similarity">
    <text evidence="2">Belongs to the SRP receptor beta subunit family.</text>
</comment>
<dbReference type="FunCoup" id="D8LXP7">
    <property type="interactions" value="219"/>
</dbReference>
<keyword evidence="6" id="KW-0256">Endoplasmic reticulum</keyword>
<evidence type="ECO:0000256" key="5">
    <source>
        <dbReference type="ARBA" id="ARBA00022741"/>
    </source>
</evidence>
<dbReference type="EMBL" id="FN668639">
    <property type="protein sequence ID" value="CBK20352.2"/>
    <property type="molecule type" value="Genomic_DNA"/>
</dbReference>
<keyword evidence="10" id="KW-0675">Receptor</keyword>
<dbReference type="GeneID" id="24920695"/>
<evidence type="ECO:0000256" key="7">
    <source>
        <dbReference type="ARBA" id="ARBA00022989"/>
    </source>
</evidence>
<dbReference type="SUPFAM" id="SSF52540">
    <property type="entry name" value="P-loop containing nucleoside triphosphate hydrolases"/>
    <property type="match status" value="1"/>
</dbReference>
<evidence type="ECO:0000256" key="8">
    <source>
        <dbReference type="ARBA" id="ARBA00023134"/>
    </source>
</evidence>
<dbReference type="GO" id="GO:0043001">
    <property type="term" value="P:Golgi to plasma membrane protein transport"/>
    <property type="evidence" value="ECO:0007669"/>
    <property type="project" value="TreeGrafter"/>
</dbReference>
<dbReference type="RefSeq" id="XP_012894400.1">
    <property type="nucleotide sequence ID" value="XM_013038946.1"/>
</dbReference>
<dbReference type="GO" id="GO:0005525">
    <property type="term" value="F:GTP binding"/>
    <property type="evidence" value="ECO:0007669"/>
    <property type="project" value="UniProtKB-KW"/>
</dbReference>
<dbReference type="Gene3D" id="3.40.50.300">
    <property type="entry name" value="P-loop containing nucleotide triphosphate hydrolases"/>
    <property type="match status" value="1"/>
</dbReference>
<evidence type="ECO:0000256" key="2">
    <source>
        <dbReference type="ARBA" id="ARBA00005619"/>
    </source>
</evidence>
<evidence type="ECO:0000313" key="13">
    <source>
        <dbReference type="EMBL" id="CBK23791.2"/>
    </source>
</evidence>
<organism evidence="12">
    <name type="scientific">Blastocystis hominis</name>
    <dbReference type="NCBI Taxonomy" id="12968"/>
    <lineage>
        <taxon>Eukaryota</taxon>
        <taxon>Sar</taxon>
        <taxon>Stramenopiles</taxon>
        <taxon>Bigyra</taxon>
        <taxon>Opalozoa</taxon>
        <taxon>Opalinata</taxon>
        <taxon>Blastocystidae</taxon>
        <taxon>Blastocystis</taxon>
    </lineage>
</organism>
<dbReference type="InParanoid" id="D8LXP7"/>
<dbReference type="GO" id="GO:0005794">
    <property type="term" value="C:Golgi apparatus"/>
    <property type="evidence" value="ECO:0007669"/>
    <property type="project" value="TreeGrafter"/>
</dbReference>
<sequence>MSSLYLQYDNLPTSILTYFYYFQFKIASFFHVTDQQAFGIALMIVLTAGYLLLVALIAARVFWKTRGRRAQTIHGDTILLLGPCDSGKTSFFYLTTQEQVPQTVTSMKENVASFSCAESNEKESQKVLGKIVDFPGHPSVRNQLEKYFSHTSGIVFMLDGSHYSEKEVAEFLYDIFVNPSFVSHPCPLLLAVNKSDLSGCEDNQSVFDRIENELYRY</sequence>
<dbReference type="GeneID" id="24917996"/>
<dbReference type="OrthoDB" id="41266at2759"/>
<keyword evidence="8" id="KW-0342">GTP-binding</keyword>
<evidence type="ECO:0000313" key="12">
    <source>
        <dbReference type="EMBL" id="CBK20352.2"/>
    </source>
</evidence>
<dbReference type="PANTHER" id="PTHR45909:SF1">
    <property type="entry name" value="ADP-RIBOSYLATION FACTOR-RELATED PROTEIN 1"/>
    <property type="match status" value="1"/>
</dbReference>
<dbReference type="EMBL" id="FN668662">
    <property type="protein sequence ID" value="CBK23791.2"/>
    <property type="molecule type" value="Genomic_DNA"/>
</dbReference>
<evidence type="ECO:0000256" key="4">
    <source>
        <dbReference type="ARBA" id="ARBA00022692"/>
    </source>
</evidence>
<evidence type="ECO:0000256" key="6">
    <source>
        <dbReference type="ARBA" id="ARBA00022824"/>
    </source>
</evidence>
<dbReference type="InterPro" id="IPR024156">
    <property type="entry name" value="Small_GTPase_ARF"/>
</dbReference>
<keyword evidence="7 11" id="KW-1133">Transmembrane helix</keyword>
<dbReference type="Proteomes" id="UP000008312">
    <property type="component" value="Unassembled WGS sequence"/>
</dbReference>
<evidence type="ECO:0000256" key="11">
    <source>
        <dbReference type="SAM" id="Phobius"/>
    </source>
</evidence>
<dbReference type="GO" id="GO:0003924">
    <property type="term" value="F:GTPase activity"/>
    <property type="evidence" value="ECO:0007669"/>
    <property type="project" value="TreeGrafter"/>
</dbReference>
<keyword evidence="14" id="KW-1185">Reference proteome</keyword>
<name>D8LXP7_BLAHO</name>
<comment type="subcellular location">
    <subcellularLocation>
        <location evidence="1">Endoplasmic reticulum membrane</location>
        <topology evidence="1">Single-pass membrane protein</topology>
    </subcellularLocation>
</comment>
<dbReference type="GO" id="GO:0034067">
    <property type="term" value="P:protein localization to Golgi apparatus"/>
    <property type="evidence" value="ECO:0007669"/>
    <property type="project" value="TreeGrafter"/>
</dbReference>
<keyword evidence="9 11" id="KW-0472">Membrane</keyword>
<dbReference type="OMA" id="WISEAGH"/>
<protein>
    <recommendedName>
        <fullName evidence="3">Signal recognition particle receptor subunit beta</fullName>
    </recommendedName>
</protein>